<evidence type="ECO:0000313" key="2">
    <source>
        <dbReference type="EMBL" id="PNG19557.1"/>
    </source>
</evidence>
<gene>
    <name evidence="2" type="ORF">C1J00_25080</name>
</gene>
<name>A0A2N8TKL0_9ACTN</name>
<keyword evidence="3" id="KW-1185">Reference proteome</keyword>
<proteinExistence type="predicted"/>
<comment type="caution">
    <text evidence="2">The sequence shown here is derived from an EMBL/GenBank/DDBJ whole genome shotgun (WGS) entry which is preliminary data.</text>
</comment>
<evidence type="ECO:0000256" key="1">
    <source>
        <dbReference type="SAM" id="MobiDB-lite"/>
    </source>
</evidence>
<evidence type="ECO:0000313" key="3">
    <source>
        <dbReference type="Proteomes" id="UP000235943"/>
    </source>
</evidence>
<reference evidence="2 3" key="1">
    <citation type="submission" date="2018-01" db="EMBL/GenBank/DDBJ databases">
        <title>Draft genome sequence of Streptomyces sp. 13K301.</title>
        <authorList>
            <person name="Sahin N."/>
            <person name="Saygin H."/>
            <person name="Ay H."/>
        </authorList>
    </citation>
    <scope>NUCLEOTIDE SEQUENCE [LARGE SCALE GENOMIC DNA]</scope>
    <source>
        <strain evidence="2 3">13K301</strain>
    </source>
</reference>
<dbReference type="Proteomes" id="UP000235943">
    <property type="component" value="Unassembled WGS sequence"/>
</dbReference>
<sequence length="63" mass="6687">MPPDVPEPTRVVSADALEPTRVVSREDRDGEGEGEGDRPAGARPTRVVGHEPTQVLPSEGDGR</sequence>
<feature type="region of interest" description="Disordered" evidence="1">
    <location>
        <begin position="1"/>
        <end position="63"/>
    </location>
</feature>
<dbReference type="EMBL" id="POUC01000206">
    <property type="protein sequence ID" value="PNG19557.1"/>
    <property type="molecule type" value="Genomic_DNA"/>
</dbReference>
<accession>A0A2N8TKL0</accession>
<protein>
    <submittedName>
        <fullName evidence="2">Uncharacterized protein</fullName>
    </submittedName>
</protein>
<organism evidence="2 3">
    <name type="scientific">Streptomyces cahuitamycinicus</name>
    <dbReference type="NCBI Taxonomy" id="2070367"/>
    <lineage>
        <taxon>Bacteria</taxon>
        <taxon>Bacillati</taxon>
        <taxon>Actinomycetota</taxon>
        <taxon>Actinomycetes</taxon>
        <taxon>Kitasatosporales</taxon>
        <taxon>Streptomycetaceae</taxon>
        <taxon>Streptomyces</taxon>
    </lineage>
</organism>
<dbReference type="AlphaFoldDB" id="A0A2N8TKL0"/>